<organism evidence="2 3">
    <name type="scientific">Chiloscyllium punctatum</name>
    <name type="common">Brownbanded bambooshark</name>
    <name type="synonym">Hemiscyllium punctatum</name>
    <dbReference type="NCBI Taxonomy" id="137246"/>
    <lineage>
        <taxon>Eukaryota</taxon>
        <taxon>Metazoa</taxon>
        <taxon>Chordata</taxon>
        <taxon>Craniata</taxon>
        <taxon>Vertebrata</taxon>
        <taxon>Chondrichthyes</taxon>
        <taxon>Elasmobranchii</taxon>
        <taxon>Galeomorphii</taxon>
        <taxon>Galeoidea</taxon>
        <taxon>Orectolobiformes</taxon>
        <taxon>Hemiscylliidae</taxon>
        <taxon>Chiloscyllium</taxon>
    </lineage>
</organism>
<gene>
    <name evidence="2" type="ORF">chiPu_0030944</name>
</gene>
<keyword evidence="3" id="KW-1185">Reference proteome</keyword>
<protein>
    <submittedName>
        <fullName evidence="2">Uncharacterized protein</fullName>
    </submittedName>
</protein>
<dbReference type="Proteomes" id="UP000287033">
    <property type="component" value="Unassembled WGS sequence"/>
</dbReference>
<feature type="region of interest" description="Disordered" evidence="1">
    <location>
        <begin position="1"/>
        <end position="32"/>
    </location>
</feature>
<evidence type="ECO:0000313" key="2">
    <source>
        <dbReference type="EMBL" id="GCC46756.1"/>
    </source>
</evidence>
<dbReference type="AlphaFoldDB" id="A0A401TVW8"/>
<evidence type="ECO:0000313" key="3">
    <source>
        <dbReference type="Proteomes" id="UP000287033"/>
    </source>
</evidence>
<comment type="caution">
    <text evidence="2">The sequence shown here is derived from an EMBL/GenBank/DDBJ whole genome shotgun (WGS) entry which is preliminary data.</text>
</comment>
<accession>A0A401TVW8</accession>
<reference evidence="2 3" key="1">
    <citation type="journal article" date="2018" name="Nat. Ecol. Evol.">
        <title>Shark genomes provide insights into elasmobranch evolution and the origin of vertebrates.</title>
        <authorList>
            <person name="Hara Y"/>
            <person name="Yamaguchi K"/>
            <person name="Onimaru K"/>
            <person name="Kadota M"/>
            <person name="Koyanagi M"/>
            <person name="Keeley SD"/>
            <person name="Tatsumi K"/>
            <person name="Tanaka K"/>
            <person name="Motone F"/>
            <person name="Kageyama Y"/>
            <person name="Nozu R"/>
            <person name="Adachi N"/>
            <person name="Nishimura O"/>
            <person name="Nakagawa R"/>
            <person name="Tanegashima C"/>
            <person name="Kiyatake I"/>
            <person name="Matsumoto R"/>
            <person name="Murakumo K"/>
            <person name="Nishida K"/>
            <person name="Terakita A"/>
            <person name="Kuratani S"/>
            <person name="Sato K"/>
            <person name="Hyodo S Kuraku.S."/>
        </authorList>
    </citation>
    <scope>NUCLEOTIDE SEQUENCE [LARGE SCALE GENOMIC DNA]</scope>
</reference>
<proteinExistence type="predicted"/>
<sequence length="110" mass="12189">MPALLPDVSRDGDDPLPGVRREARRTEAHQTDDGVCRDMPNCGALHASQFASPCARLRGVRRDLHRMRQGLRARRRDGRLRDGMYALCRKLPGDGRLIDAVFAAGQNIAA</sequence>
<dbReference type="EMBL" id="BEZZ01197023">
    <property type="protein sequence ID" value="GCC46756.1"/>
    <property type="molecule type" value="Genomic_DNA"/>
</dbReference>
<feature type="compositionally biased region" description="Basic and acidic residues" evidence="1">
    <location>
        <begin position="8"/>
        <end position="32"/>
    </location>
</feature>
<name>A0A401TVW8_CHIPU</name>
<evidence type="ECO:0000256" key="1">
    <source>
        <dbReference type="SAM" id="MobiDB-lite"/>
    </source>
</evidence>